<comment type="caution">
    <text evidence="1">The sequence shown here is derived from an EMBL/GenBank/DDBJ whole genome shotgun (WGS) entry which is preliminary data.</text>
</comment>
<evidence type="ECO:0000313" key="1">
    <source>
        <dbReference type="EMBL" id="GMA35161.1"/>
    </source>
</evidence>
<gene>
    <name evidence="1" type="ORF">GCM10025876_13650</name>
</gene>
<organism evidence="1 2">
    <name type="scientific">Demequina litorisediminis</name>
    <dbReference type="NCBI Taxonomy" id="1849022"/>
    <lineage>
        <taxon>Bacteria</taxon>
        <taxon>Bacillati</taxon>
        <taxon>Actinomycetota</taxon>
        <taxon>Actinomycetes</taxon>
        <taxon>Micrococcales</taxon>
        <taxon>Demequinaceae</taxon>
        <taxon>Demequina</taxon>
    </lineage>
</organism>
<proteinExistence type="predicted"/>
<dbReference type="EMBL" id="BSUN01000001">
    <property type="protein sequence ID" value="GMA35161.1"/>
    <property type="molecule type" value="Genomic_DNA"/>
</dbReference>
<reference evidence="2" key="1">
    <citation type="journal article" date="2019" name="Int. J. Syst. Evol. Microbiol.">
        <title>The Global Catalogue of Microorganisms (GCM) 10K type strain sequencing project: providing services to taxonomists for standard genome sequencing and annotation.</title>
        <authorList>
            <consortium name="The Broad Institute Genomics Platform"/>
            <consortium name="The Broad Institute Genome Sequencing Center for Infectious Disease"/>
            <person name="Wu L."/>
            <person name="Ma J."/>
        </authorList>
    </citation>
    <scope>NUCLEOTIDE SEQUENCE [LARGE SCALE GENOMIC DNA]</scope>
    <source>
        <strain evidence="2">NBRC 112299</strain>
    </source>
</reference>
<protein>
    <submittedName>
        <fullName evidence="1">Uncharacterized protein</fullName>
    </submittedName>
</protein>
<keyword evidence="2" id="KW-1185">Reference proteome</keyword>
<sequence>MTINVAGYQEDQEAVSTLLPVGTRQEALTALWLVLPDLGDPDPAGTVSLALSGIGDEGGFTAASTRARLFDPLQWRYRGSRRPSGPC</sequence>
<evidence type="ECO:0000313" key="2">
    <source>
        <dbReference type="Proteomes" id="UP001157125"/>
    </source>
</evidence>
<name>A0ABQ6ID28_9MICO</name>
<accession>A0ABQ6ID28</accession>
<dbReference type="Proteomes" id="UP001157125">
    <property type="component" value="Unassembled WGS sequence"/>
</dbReference>